<reference evidence="2" key="1">
    <citation type="submission" date="2018-10" db="EMBL/GenBank/DDBJ databases">
        <authorList>
            <person name="Olsen N.S."/>
            <person name="Kot W."/>
            <person name="Hansen L.H."/>
        </authorList>
    </citation>
    <scope>NUCLEOTIDE SEQUENCE [LARGE SCALE GENOMIC DNA]</scope>
</reference>
<dbReference type="GeneID" id="55008212"/>
<protein>
    <submittedName>
        <fullName evidence="1">Uncharacterized protein</fullName>
    </submittedName>
</protein>
<evidence type="ECO:0000313" key="2">
    <source>
        <dbReference type="Proteomes" id="UP000279721"/>
    </source>
</evidence>
<sequence>MKRKERLSLLAVRNLAAGCPPSKIPGPASRMDCEEIITELAQRYVRLLDKVNAMKYR</sequence>
<keyword evidence="2" id="KW-1185">Reference proteome</keyword>
<dbReference type="EMBL" id="MK105855">
    <property type="protein sequence ID" value="AZF88667.1"/>
    <property type="molecule type" value="Genomic_DNA"/>
</dbReference>
<proteinExistence type="predicted"/>
<name>A0A3G8F393_9CAUD</name>
<dbReference type="Proteomes" id="UP000279721">
    <property type="component" value="Segment"/>
</dbReference>
<dbReference type="KEGG" id="vg:55008212"/>
<dbReference type="RefSeq" id="YP_009816900.1">
    <property type="nucleotide sequence ID" value="NC_048112.1"/>
</dbReference>
<organism evidence="1 2">
    <name type="scientific">Escherichia phage Skarpretter</name>
    <dbReference type="NCBI Taxonomy" id="2488654"/>
    <lineage>
        <taxon>Viruses</taxon>
        <taxon>Duplodnaviria</taxon>
        <taxon>Heunggongvirae</taxon>
        <taxon>Uroviricota</taxon>
        <taxon>Caudoviricetes</taxon>
        <taxon>Skarprettervirus</taxon>
        <taxon>Skarprettervirus skarpretter</taxon>
    </lineage>
</organism>
<accession>A0A3G8F393</accession>
<evidence type="ECO:0000313" key="1">
    <source>
        <dbReference type="EMBL" id="AZF88667.1"/>
    </source>
</evidence>